<dbReference type="EMBL" id="LJGV01000021">
    <property type="protein sequence ID" value="OEV01949.1"/>
    <property type="molecule type" value="Genomic_DNA"/>
</dbReference>
<evidence type="ECO:0000313" key="3">
    <source>
        <dbReference type="Proteomes" id="UP000175829"/>
    </source>
</evidence>
<keyword evidence="1" id="KW-1133">Transmembrane helix</keyword>
<proteinExistence type="predicted"/>
<dbReference type="PATRIC" id="fig|943816.4.peg.5336"/>
<sequence>MAEPRTAVNRTVLAVTGGLLLLGGGWSAGLRTEPVERLTARLSSVPGMGWVRPPADGSVLLDRPGLAELRAHDGWTPAVIAVGALLTALLTWWFLGQLRLRARSRLPLATPGGVLRTQALEEALTRRAASVGGVARARVRVHARRRRLRAYVHVWLEPDTTPLAVLDALTAVGTEAGAAVAPHTVTTRVRLSHRTHRTPHVR</sequence>
<dbReference type="AlphaFoldDB" id="A0A1E7KDE9"/>
<feature type="transmembrane region" description="Helical" evidence="1">
    <location>
        <begin position="74"/>
        <end position="95"/>
    </location>
</feature>
<accession>A0A1E7KDE9</accession>
<comment type="caution">
    <text evidence="2">The sequence shown here is derived from an EMBL/GenBank/DDBJ whole genome shotgun (WGS) entry which is preliminary data.</text>
</comment>
<dbReference type="RefSeq" id="WP_019354797.1">
    <property type="nucleotide sequence ID" value="NZ_LJGV01000021.1"/>
</dbReference>
<evidence type="ECO:0008006" key="4">
    <source>
        <dbReference type="Google" id="ProtNLM"/>
    </source>
</evidence>
<evidence type="ECO:0000256" key="1">
    <source>
        <dbReference type="SAM" id="Phobius"/>
    </source>
</evidence>
<protein>
    <recommendedName>
        <fullName evidence="4">Alkaline shock response membrane anchor protein AmaP</fullName>
    </recommendedName>
</protein>
<gene>
    <name evidence="2" type="ORF">AN217_01270</name>
</gene>
<name>A0A1E7KDE9_9ACTN</name>
<evidence type="ECO:0000313" key="2">
    <source>
        <dbReference type="EMBL" id="OEV01949.1"/>
    </source>
</evidence>
<reference evidence="2 3" key="1">
    <citation type="journal article" date="2016" name="Front. Microbiol.">
        <title>Comparative Genomics Analysis of Streptomyces Species Reveals Their Adaptation to the Marine Environment and Their Diversity at the Genomic Level.</title>
        <authorList>
            <person name="Tian X."/>
            <person name="Zhang Z."/>
            <person name="Yang T."/>
            <person name="Chen M."/>
            <person name="Li J."/>
            <person name="Chen F."/>
            <person name="Yang J."/>
            <person name="Li W."/>
            <person name="Zhang B."/>
            <person name="Zhang Z."/>
            <person name="Wu J."/>
            <person name="Zhang C."/>
            <person name="Long L."/>
            <person name="Xiao J."/>
        </authorList>
    </citation>
    <scope>NUCLEOTIDE SEQUENCE [LARGE SCALE GENOMIC DNA]</scope>
    <source>
        <strain evidence="2 3">SCSIO M10379</strain>
    </source>
</reference>
<keyword evidence="1" id="KW-0812">Transmembrane</keyword>
<organism evidence="2 3">
    <name type="scientific">Streptomyces qinglanensis</name>
    <dbReference type="NCBI Taxonomy" id="943816"/>
    <lineage>
        <taxon>Bacteria</taxon>
        <taxon>Bacillati</taxon>
        <taxon>Actinomycetota</taxon>
        <taxon>Actinomycetes</taxon>
        <taxon>Kitasatosporales</taxon>
        <taxon>Streptomycetaceae</taxon>
        <taxon>Streptomyces</taxon>
    </lineage>
</organism>
<dbReference type="Proteomes" id="UP000175829">
    <property type="component" value="Unassembled WGS sequence"/>
</dbReference>
<keyword evidence="1" id="KW-0472">Membrane</keyword>